<comment type="subcellular location">
    <subcellularLocation>
        <location evidence="1">Virion</location>
    </subcellularLocation>
</comment>
<organism evidence="3 4">
    <name type="scientific">Mycolicibacterium monacense</name>
    <name type="common">Mycobacterium monacense</name>
    <dbReference type="NCBI Taxonomy" id="85693"/>
    <lineage>
        <taxon>Bacteria</taxon>
        <taxon>Bacillati</taxon>
        <taxon>Actinomycetota</taxon>
        <taxon>Actinomycetes</taxon>
        <taxon>Mycobacteriales</taxon>
        <taxon>Mycobacteriaceae</taxon>
        <taxon>Mycolicibacterium</taxon>
    </lineage>
</organism>
<dbReference type="SUPFAM" id="SSF56563">
    <property type="entry name" value="Major capsid protein gp5"/>
    <property type="match status" value="1"/>
</dbReference>
<dbReference type="Pfam" id="PF05065">
    <property type="entry name" value="Phage_capsid"/>
    <property type="match status" value="1"/>
</dbReference>
<feature type="domain" description="Phage capsid-like C-terminal" evidence="2">
    <location>
        <begin position="49"/>
        <end position="271"/>
    </location>
</feature>
<evidence type="ECO:0000259" key="2">
    <source>
        <dbReference type="Pfam" id="PF05065"/>
    </source>
</evidence>
<dbReference type="EMBL" id="AP022617">
    <property type="protein sequence ID" value="BBZ63420.1"/>
    <property type="molecule type" value="Genomic_DNA"/>
</dbReference>
<dbReference type="Proteomes" id="UP000466039">
    <property type="component" value="Chromosome"/>
</dbReference>
<dbReference type="RefSeq" id="WP_083045507.1">
    <property type="nucleotide sequence ID" value="NZ_AP022617.1"/>
</dbReference>
<evidence type="ECO:0000313" key="4">
    <source>
        <dbReference type="Proteomes" id="UP000466039"/>
    </source>
</evidence>
<proteinExistence type="predicted"/>
<accession>A0AAD1J0M4</accession>
<reference evidence="3 4" key="1">
    <citation type="journal article" date="2019" name="Emerg. Microbes Infect.">
        <title>Comprehensive subspecies identification of 175 nontuberculous mycobacteria species based on 7547 genomic profiles.</title>
        <authorList>
            <person name="Matsumoto Y."/>
            <person name="Kinjo T."/>
            <person name="Motooka D."/>
            <person name="Nabeya D."/>
            <person name="Jung N."/>
            <person name="Uechi K."/>
            <person name="Horii T."/>
            <person name="Iida T."/>
            <person name="Fujita J."/>
            <person name="Nakamura S."/>
        </authorList>
    </citation>
    <scope>NUCLEOTIDE SEQUENCE [LARGE SCALE GENOMIC DNA]</scope>
    <source>
        <strain evidence="3 4">JCM 15658</strain>
    </source>
</reference>
<protein>
    <recommendedName>
        <fullName evidence="2">Phage capsid-like C-terminal domain-containing protein</fullName>
    </recommendedName>
</protein>
<dbReference type="Gene3D" id="3.30.2400.10">
    <property type="entry name" value="Major capsid protein gp5"/>
    <property type="match status" value="1"/>
</dbReference>
<dbReference type="InterPro" id="IPR024455">
    <property type="entry name" value="Phage_capsid"/>
</dbReference>
<dbReference type="NCBIfam" id="TIGR01554">
    <property type="entry name" value="major_cap_HK97"/>
    <property type="match status" value="1"/>
</dbReference>
<dbReference type="Gene3D" id="3.30.2320.10">
    <property type="entry name" value="hypothetical protein PF0899 domain"/>
    <property type="match status" value="1"/>
</dbReference>
<gene>
    <name evidence="3" type="ORF">MMON_47210</name>
</gene>
<sequence length="276" mass="28662">MATQTTPTSPAAWRPDITAYVPDDVIPDALILTTATVVGRIEGDEPAVRVPYVSDDGTVGFVAEGAPIPDAAQEFDEVVVHTNKVAALGKYSYETLAQPEAARMVTNSLRRSVVRKANAAYLGNASAPTGLLNITGITDGGAIDTDLDPVVDAIAGIEAVGGAATNIIAAPDAWATLSKLKVSDTSAQPLIGPDVTQPGQRALLGVPVSVTPAMPVGGLLVVDRSSVIAAVSQVRLARSEDAFFANDVVAIRLTFRLGWDVMHTDRIAKLTTVVTP</sequence>
<evidence type="ECO:0000256" key="1">
    <source>
        <dbReference type="ARBA" id="ARBA00004328"/>
    </source>
</evidence>
<evidence type="ECO:0000313" key="3">
    <source>
        <dbReference type="EMBL" id="BBZ63420.1"/>
    </source>
</evidence>
<dbReference type="AlphaFoldDB" id="A0AAD1J0M4"/>
<dbReference type="InterPro" id="IPR054612">
    <property type="entry name" value="Phage_capsid-like_C"/>
</dbReference>
<keyword evidence="4" id="KW-1185">Reference proteome</keyword>
<name>A0AAD1J0M4_MYCMB</name>